<dbReference type="Gene3D" id="1.20.1280.50">
    <property type="match status" value="1"/>
</dbReference>
<dbReference type="AlphaFoldDB" id="A0A7S4VLZ9"/>
<feature type="compositionally biased region" description="Basic and acidic residues" evidence="1">
    <location>
        <begin position="99"/>
        <end position="116"/>
    </location>
</feature>
<evidence type="ECO:0000256" key="1">
    <source>
        <dbReference type="SAM" id="MobiDB-lite"/>
    </source>
</evidence>
<accession>A0A7S4VLZ9</accession>
<evidence type="ECO:0000313" key="3">
    <source>
        <dbReference type="EMBL" id="CAE4591556.1"/>
    </source>
</evidence>
<feature type="domain" description="F-box" evidence="2">
    <location>
        <begin position="259"/>
        <end position="289"/>
    </location>
</feature>
<dbReference type="InterPro" id="IPR036047">
    <property type="entry name" value="F-box-like_dom_sf"/>
</dbReference>
<feature type="compositionally biased region" description="Acidic residues" evidence="1">
    <location>
        <begin position="8"/>
        <end position="21"/>
    </location>
</feature>
<feature type="compositionally biased region" description="Acidic residues" evidence="1">
    <location>
        <begin position="32"/>
        <end position="43"/>
    </location>
</feature>
<feature type="region of interest" description="Disordered" evidence="1">
    <location>
        <begin position="1"/>
        <end position="117"/>
    </location>
</feature>
<dbReference type="SUPFAM" id="SSF81383">
    <property type="entry name" value="F-box domain"/>
    <property type="match status" value="1"/>
</dbReference>
<dbReference type="CDD" id="cd09917">
    <property type="entry name" value="F-box_SF"/>
    <property type="match status" value="1"/>
</dbReference>
<organism evidence="3">
    <name type="scientific">Ditylum brightwellii</name>
    <dbReference type="NCBI Taxonomy" id="49249"/>
    <lineage>
        <taxon>Eukaryota</taxon>
        <taxon>Sar</taxon>
        <taxon>Stramenopiles</taxon>
        <taxon>Ochrophyta</taxon>
        <taxon>Bacillariophyta</taxon>
        <taxon>Mediophyceae</taxon>
        <taxon>Lithodesmiophycidae</taxon>
        <taxon>Lithodesmiales</taxon>
        <taxon>Lithodesmiaceae</taxon>
        <taxon>Ditylum</taxon>
    </lineage>
</organism>
<proteinExistence type="predicted"/>
<dbReference type="EMBL" id="HBNS01008318">
    <property type="protein sequence ID" value="CAE4591556.1"/>
    <property type="molecule type" value="Transcribed_RNA"/>
</dbReference>
<dbReference type="InterPro" id="IPR001810">
    <property type="entry name" value="F-box_dom"/>
</dbReference>
<gene>
    <name evidence="3" type="ORF">DBRI00130_LOCUS6750</name>
</gene>
<feature type="compositionally biased region" description="Low complexity" evidence="1">
    <location>
        <begin position="62"/>
        <end position="94"/>
    </location>
</feature>
<dbReference type="Pfam" id="PF12937">
    <property type="entry name" value="F-box-like"/>
    <property type="match status" value="1"/>
</dbReference>
<sequence length="546" mass="59955">MDNSVTFNDDEIDDDDDDELVIDSVPTRELPDADDDDEDDNVEQDNGVGLEGAIGGEHMWHQRQQQYNQSAATQQTRNGSAVADAASTTTVPAPYQCHPNDDTQQKRHNQEEEQSRATDVGILERNGRWLMSIPRDDVLALQQTPEYFAFLESFEQLGKAHRRTVVLNRRSFMECEEEDYYLDVSSSSTTSQQHQEKADHSNPLLVATANVTSNTIPLPPTATTPLSKNHPATVFRDQSIGKLVRQRKKYSFLQHLAVDDVILRVFEFLDCTSLARTSATCHRFRELSVRSATQRTSSMCGTRLLCSAMKLLRAREQIEGVGPRRNGPFVPVPMLGLSRRVEVTNSGDAEYNGIYFCTGSNGNGFLFTKPRVPERRIGERDTIGGGTGSGSGGGVGTYHHRMGVGGVEGGVLGGNRVGMPPQIVGIEGNMIAAGVGAGGGSDVGDDVAMEGEEAPRGRLLRCVIAKRFSNENILWYMSKEVEDSTTHEITQVFSFWAKLMVIGDATPDICRYPSQTSILSRNSDPAWQPLASTRSINPPTVELLDG</sequence>
<reference evidence="3" key="1">
    <citation type="submission" date="2021-01" db="EMBL/GenBank/DDBJ databases">
        <authorList>
            <person name="Corre E."/>
            <person name="Pelletier E."/>
            <person name="Niang G."/>
            <person name="Scheremetjew M."/>
            <person name="Finn R."/>
            <person name="Kale V."/>
            <person name="Holt S."/>
            <person name="Cochrane G."/>
            <person name="Meng A."/>
            <person name="Brown T."/>
            <person name="Cohen L."/>
        </authorList>
    </citation>
    <scope>NUCLEOTIDE SEQUENCE</scope>
    <source>
        <strain evidence="3">GSO104</strain>
    </source>
</reference>
<protein>
    <recommendedName>
        <fullName evidence="2">F-box domain-containing protein</fullName>
    </recommendedName>
</protein>
<evidence type="ECO:0000259" key="2">
    <source>
        <dbReference type="Pfam" id="PF12937"/>
    </source>
</evidence>
<name>A0A7S4VLZ9_9STRA</name>